<protein>
    <recommendedName>
        <fullName evidence="3">C2H2-type domain-containing protein</fullName>
    </recommendedName>
</protein>
<keyword evidence="1" id="KW-0862">Zinc</keyword>
<evidence type="ECO:0000313" key="5">
    <source>
        <dbReference type="Proteomes" id="UP000053477"/>
    </source>
</evidence>
<dbReference type="Proteomes" id="UP000053477">
    <property type="component" value="Unassembled WGS sequence"/>
</dbReference>
<feature type="compositionally biased region" description="Acidic residues" evidence="2">
    <location>
        <begin position="513"/>
        <end position="525"/>
    </location>
</feature>
<feature type="compositionally biased region" description="Low complexity" evidence="2">
    <location>
        <begin position="303"/>
        <end position="354"/>
    </location>
</feature>
<feature type="compositionally biased region" description="Low complexity" evidence="2">
    <location>
        <begin position="448"/>
        <end position="457"/>
    </location>
</feature>
<reference evidence="4 5" key="1">
    <citation type="submission" date="2015-04" db="EMBL/GenBank/DDBJ databases">
        <title>Complete genome sequence of Schizopora paradoxa KUC8140, a cosmopolitan wood degrader in East Asia.</title>
        <authorList>
            <consortium name="DOE Joint Genome Institute"/>
            <person name="Min B."/>
            <person name="Park H."/>
            <person name="Jang Y."/>
            <person name="Kim J.-J."/>
            <person name="Kim K.H."/>
            <person name="Pangilinan J."/>
            <person name="Lipzen A."/>
            <person name="Riley R."/>
            <person name="Grigoriev I.V."/>
            <person name="Spatafora J.W."/>
            <person name="Choi I.-G."/>
        </authorList>
    </citation>
    <scope>NUCLEOTIDE SEQUENCE [LARGE SCALE GENOMIC DNA]</scope>
    <source>
        <strain evidence="4 5">KUC8140</strain>
    </source>
</reference>
<dbReference type="EMBL" id="KQ085896">
    <property type="protein sequence ID" value="KLO18304.1"/>
    <property type="molecule type" value="Genomic_DNA"/>
</dbReference>
<feature type="compositionally biased region" description="Basic and acidic residues" evidence="2">
    <location>
        <begin position="503"/>
        <end position="512"/>
    </location>
</feature>
<feature type="region of interest" description="Disordered" evidence="2">
    <location>
        <begin position="501"/>
        <end position="553"/>
    </location>
</feature>
<sequence length="613" mass="63548">MSSPDSPPAPAASGLSALFSLSQAAASAPPIPLPVNADQKVSMDGPHHSISSNVSGKSTHVMKHRRLSSTGQMRRRMSDAREAASRPLVHSAATALASMSIAPAVSTSPAQTHMHTRSRSQAQGELAGVNTFVVNLRSIPVPITGRRAASGALAKSVPTQDLDLGSAIDDDIEVDVEDDDGASVVGGVKDSLPSAKKGKATGKKRGTIFKCESCSKVYRHPSCLIKHRWEHSPHWREASKFMLSKHQQVQLLEAAAILSHLDTSSSLPEDRSLWPSYLSGGSLPPPSTATPSLVNANGVNSSAPKPEAARASLAAAPSPPVSSSMPSRPNGLVSRTRSGSVSTTVSISTSAGAGPRMHNYSIPVGGTSGITQIRPGLLGVPTPPTAHGPSSVGSVSSSLPVVPYADEEDDDQDLEDAQDQDYENVSRSGLSMSSPEKPRPMAVPFGQSNSSNNGYGSYRDVQNSAGFSFNSSISASVSAGGGWSMPNSDIRSGSVALSYSEVGSREGSRSDDEVLISDDEADGDAGGDGGFVSIAGSAPGSTGSIPSPSRIGYSDGYTNGEYGSYSFAGRSGWKKEANDYTPSERAYGASDKGGNEVATQDQEWVGMDMDMDL</sequence>
<feature type="compositionally biased region" description="Polar residues" evidence="2">
    <location>
        <begin position="49"/>
        <end position="58"/>
    </location>
</feature>
<evidence type="ECO:0000256" key="1">
    <source>
        <dbReference type="PROSITE-ProRule" id="PRU00042"/>
    </source>
</evidence>
<feature type="compositionally biased region" description="Acidic residues" evidence="2">
    <location>
        <begin position="406"/>
        <end position="422"/>
    </location>
</feature>
<keyword evidence="1" id="KW-0863">Zinc-finger</keyword>
<feature type="domain" description="C2H2-type" evidence="3">
    <location>
        <begin position="209"/>
        <end position="232"/>
    </location>
</feature>
<evidence type="ECO:0000313" key="4">
    <source>
        <dbReference type="EMBL" id="KLO18304.1"/>
    </source>
</evidence>
<dbReference type="STRING" id="27342.A0A0H2S2P6"/>
<evidence type="ECO:0000256" key="2">
    <source>
        <dbReference type="SAM" id="MobiDB-lite"/>
    </source>
</evidence>
<dbReference type="GO" id="GO:0008270">
    <property type="term" value="F:zinc ion binding"/>
    <property type="evidence" value="ECO:0007669"/>
    <property type="project" value="UniProtKB-KW"/>
</dbReference>
<dbReference type="AlphaFoldDB" id="A0A0H2S2P6"/>
<dbReference type="InParanoid" id="A0A0H2S2P6"/>
<dbReference type="PROSITE" id="PS00028">
    <property type="entry name" value="ZINC_FINGER_C2H2_1"/>
    <property type="match status" value="1"/>
</dbReference>
<feature type="region of interest" description="Disordered" evidence="2">
    <location>
        <begin position="31"/>
        <end position="78"/>
    </location>
</feature>
<proteinExistence type="predicted"/>
<dbReference type="InterPro" id="IPR013087">
    <property type="entry name" value="Znf_C2H2_type"/>
</dbReference>
<evidence type="ECO:0000259" key="3">
    <source>
        <dbReference type="PROSITE" id="PS50157"/>
    </source>
</evidence>
<dbReference type="OrthoDB" id="2152896at2759"/>
<feature type="region of interest" description="Disordered" evidence="2">
    <location>
        <begin position="406"/>
        <end position="457"/>
    </location>
</feature>
<accession>A0A0H2S2P6</accession>
<dbReference type="PROSITE" id="PS50157">
    <property type="entry name" value="ZINC_FINGER_C2H2_2"/>
    <property type="match status" value="1"/>
</dbReference>
<feature type="compositionally biased region" description="Polar residues" evidence="2">
    <location>
        <begin position="423"/>
        <end position="434"/>
    </location>
</feature>
<keyword evidence="5" id="KW-1185">Reference proteome</keyword>
<keyword evidence="1" id="KW-0479">Metal-binding</keyword>
<feature type="region of interest" description="Disordered" evidence="2">
    <location>
        <begin position="583"/>
        <end position="613"/>
    </location>
</feature>
<gene>
    <name evidence="4" type="ORF">SCHPADRAFT_129858</name>
</gene>
<feature type="region of interest" description="Disordered" evidence="2">
    <location>
        <begin position="284"/>
        <end position="359"/>
    </location>
</feature>
<name>A0A0H2S2P6_9AGAM</name>
<organism evidence="4 5">
    <name type="scientific">Schizopora paradoxa</name>
    <dbReference type="NCBI Taxonomy" id="27342"/>
    <lineage>
        <taxon>Eukaryota</taxon>
        <taxon>Fungi</taxon>
        <taxon>Dikarya</taxon>
        <taxon>Basidiomycota</taxon>
        <taxon>Agaricomycotina</taxon>
        <taxon>Agaricomycetes</taxon>
        <taxon>Hymenochaetales</taxon>
        <taxon>Schizoporaceae</taxon>
        <taxon>Schizopora</taxon>
    </lineage>
</organism>